<proteinExistence type="predicted"/>
<feature type="compositionally biased region" description="Basic and acidic residues" evidence="1">
    <location>
        <begin position="180"/>
        <end position="189"/>
    </location>
</feature>
<keyword evidence="4" id="KW-1185">Reference proteome</keyword>
<feature type="compositionally biased region" description="Acidic residues" evidence="1">
    <location>
        <begin position="168"/>
        <end position="179"/>
    </location>
</feature>
<gene>
    <name evidence="3" type="ORF">SAMN05421730_1001206</name>
</gene>
<sequence>MKAVKGTFGYLETHKRRMIRNTLLTFGLVLAIFLAGILTQKTKLNGFTIFAILWCLPASRLAVNLIALFPRKGIAEDRYRELESRYGDRRLLYEVVITSYDSVMPFDCIALDGGSIFGLIKDENSDTYAAAKFIRETLGKSGHETNVKIFTDYKKFTETLDGIQAQPEEAETAESAETEEGGKLTKKEQEDRIIKTLLSISL</sequence>
<dbReference type="STRING" id="1619234.SAMN05421730_1001206"/>
<keyword evidence="2" id="KW-1133">Transmembrane helix</keyword>
<dbReference type="OrthoDB" id="9783125at2"/>
<accession>A0A1D3TNR9</accession>
<dbReference type="RefSeq" id="WP_091228828.1">
    <property type="nucleotide sequence ID" value="NZ_FMKA01000001.1"/>
</dbReference>
<feature type="transmembrane region" description="Helical" evidence="2">
    <location>
        <begin position="49"/>
        <end position="70"/>
    </location>
</feature>
<keyword evidence="2" id="KW-0812">Transmembrane</keyword>
<evidence type="ECO:0000313" key="3">
    <source>
        <dbReference type="EMBL" id="SCP94971.1"/>
    </source>
</evidence>
<organism evidence="3 4">
    <name type="scientific">Anaerobium acetethylicum</name>
    <dbReference type="NCBI Taxonomy" id="1619234"/>
    <lineage>
        <taxon>Bacteria</taxon>
        <taxon>Bacillati</taxon>
        <taxon>Bacillota</taxon>
        <taxon>Clostridia</taxon>
        <taxon>Lachnospirales</taxon>
        <taxon>Lachnospiraceae</taxon>
        <taxon>Anaerobium</taxon>
    </lineage>
</organism>
<keyword evidence="2" id="KW-0472">Membrane</keyword>
<protein>
    <submittedName>
        <fullName evidence="3">Uncharacterized protein</fullName>
    </submittedName>
</protein>
<dbReference type="Proteomes" id="UP000199315">
    <property type="component" value="Unassembled WGS sequence"/>
</dbReference>
<dbReference type="EMBL" id="FMKA01000001">
    <property type="protein sequence ID" value="SCP94971.1"/>
    <property type="molecule type" value="Genomic_DNA"/>
</dbReference>
<name>A0A1D3TNR9_9FIRM</name>
<evidence type="ECO:0000256" key="2">
    <source>
        <dbReference type="SAM" id="Phobius"/>
    </source>
</evidence>
<dbReference type="AlphaFoldDB" id="A0A1D3TNR9"/>
<evidence type="ECO:0000256" key="1">
    <source>
        <dbReference type="SAM" id="MobiDB-lite"/>
    </source>
</evidence>
<evidence type="ECO:0000313" key="4">
    <source>
        <dbReference type="Proteomes" id="UP000199315"/>
    </source>
</evidence>
<feature type="region of interest" description="Disordered" evidence="1">
    <location>
        <begin position="165"/>
        <end position="189"/>
    </location>
</feature>
<reference evidence="3 4" key="1">
    <citation type="submission" date="2016-09" db="EMBL/GenBank/DDBJ databases">
        <authorList>
            <person name="Capua I."/>
            <person name="De Benedictis P."/>
            <person name="Joannis T."/>
            <person name="Lombin L.H."/>
            <person name="Cattoli G."/>
        </authorList>
    </citation>
    <scope>NUCLEOTIDE SEQUENCE [LARGE SCALE GENOMIC DNA]</scope>
    <source>
        <strain evidence="3 4">GluBS11</strain>
    </source>
</reference>